<dbReference type="GO" id="GO:0000159">
    <property type="term" value="C:protein phosphatase type 2A complex"/>
    <property type="evidence" value="ECO:0007669"/>
    <property type="project" value="TreeGrafter"/>
</dbReference>
<evidence type="ECO:0000256" key="3">
    <source>
        <dbReference type="ARBA" id="ARBA00011019"/>
    </source>
</evidence>
<keyword evidence="10" id="KW-1185">Reference proteome</keyword>
<dbReference type="EMBL" id="KZ819602">
    <property type="protein sequence ID" value="PWN38315.1"/>
    <property type="molecule type" value="Genomic_DNA"/>
</dbReference>
<dbReference type="FunCoup" id="A0A316VS36">
    <property type="interactions" value="53"/>
</dbReference>
<dbReference type="RefSeq" id="XP_025358617.1">
    <property type="nucleotide sequence ID" value="XM_025499841.1"/>
</dbReference>
<keyword evidence="4 8" id="KW-0963">Cytoplasm</keyword>
<comment type="function">
    <text evidence="7">PPIases accelerate the folding of proteins. It catalyzes the cis-trans isomerization of proline imidic peptide bonds in oligopeptides. Acts as a regulatory subunit for PP2A-like phosphatases modulating their activity or substrate specificity, probably by inducing a conformational change in the catalytic subunit, a direct target of the PPIase. Can reactivate inactive phosphatase PP2A-phosphatase methylesterase complexes (PP2Ai) in presence of ATP and Mg(2+) by dissociating the inactive form from the complex.</text>
</comment>
<evidence type="ECO:0000256" key="8">
    <source>
        <dbReference type="RuleBase" id="RU361210"/>
    </source>
</evidence>
<keyword evidence="5 8" id="KW-0697">Rotamase</keyword>
<comment type="catalytic activity">
    <reaction evidence="1 8">
        <text>[protein]-peptidylproline (omega=180) = [protein]-peptidylproline (omega=0)</text>
        <dbReference type="Rhea" id="RHEA:16237"/>
        <dbReference type="Rhea" id="RHEA-COMP:10747"/>
        <dbReference type="Rhea" id="RHEA-COMP:10748"/>
        <dbReference type="ChEBI" id="CHEBI:83833"/>
        <dbReference type="ChEBI" id="CHEBI:83834"/>
        <dbReference type="EC" id="5.2.1.8"/>
    </reaction>
</comment>
<dbReference type="Pfam" id="PF03095">
    <property type="entry name" value="PTPA"/>
    <property type="match status" value="1"/>
</dbReference>
<dbReference type="GO" id="GO:0007052">
    <property type="term" value="P:mitotic spindle organization"/>
    <property type="evidence" value="ECO:0007669"/>
    <property type="project" value="TreeGrafter"/>
</dbReference>
<dbReference type="InParanoid" id="A0A316VS36"/>
<dbReference type="InterPro" id="IPR037218">
    <property type="entry name" value="PTPA_sf"/>
</dbReference>
<evidence type="ECO:0000313" key="10">
    <source>
        <dbReference type="Proteomes" id="UP000245771"/>
    </source>
</evidence>
<dbReference type="GO" id="GO:0008160">
    <property type="term" value="F:protein tyrosine phosphatase activator activity"/>
    <property type="evidence" value="ECO:0007669"/>
    <property type="project" value="TreeGrafter"/>
</dbReference>
<dbReference type="InterPro" id="IPR043170">
    <property type="entry name" value="PTPA_C_lid"/>
</dbReference>
<gene>
    <name evidence="9" type="ORF">FA14DRAFT_163761</name>
</gene>
<dbReference type="FunFam" id="1.20.120.1150:FF:000002">
    <property type="entry name" value="Serine/threonine-protein phosphatase 2A activator"/>
    <property type="match status" value="1"/>
</dbReference>
<comment type="subcellular location">
    <subcellularLocation>
        <location evidence="2 8">Cytoplasm</location>
    </subcellularLocation>
</comment>
<comment type="similarity">
    <text evidence="3 8">Belongs to the PTPA-type PPIase family.</text>
</comment>
<proteinExistence type="inferred from homology"/>
<organism evidence="9 10">
    <name type="scientific">Meira miltonrushii</name>
    <dbReference type="NCBI Taxonomy" id="1280837"/>
    <lineage>
        <taxon>Eukaryota</taxon>
        <taxon>Fungi</taxon>
        <taxon>Dikarya</taxon>
        <taxon>Basidiomycota</taxon>
        <taxon>Ustilaginomycotina</taxon>
        <taxon>Exobasidiomycetes</taxon>
        <taxon>Exobasidiales</taxon>
        <taxon>Brachybasidiaceae</taxon>
        <taxon>Meira</taxon>
    </lineage>
</organism>
<dbReference type="CDD" id="cd04087">
    <property type="entry name" value="PTPA"/>
    <property type="match status" value="1"/>
</dbReference>
<dbReference type="Proteomes" id="UP000245771">
    <property type="component" value="Unassembled WGS sequence"/>
</dbReference>
<evidence type="ECO:0000256" key="6">
    <source>
        <dbReference type="ARBA" id="ARBA00023235"/>
    </source>
</evidence>
<dbReference type="Gene3D" id="1.20.120.1150">
    <property type="match status" value="1"/>
</dbReference>
<evidence type="ECO:0000256" key="7">
    <source>
        <dbReference type="ARBA" id="ARBA00025287"/>
    </source>
</evidence>
<keyword evidence="6 8" id="KW-0413">Isomerase</keyword>
<evidence type="ECO:0000256" key="2">
    <source>
        <dbReference type="ARBA" id="ARBA00004496"/>
    </source>
</evidence>
<reference evidence="9 10" key="1">
    <citation type="journal article" date="2018" name="Mol. Biol. Evol.">
        <title>Broad Genomic Sampling Reveals a Smut Pathogenic Ancestry of the Fungal Clade Ustilaginomycotina.</title>
        <authorList>
            <person name="Kijpornyongpan T."/>
            <person name="Mondo S.J."/>
            <person name="Barry K."/>
            <person name="Sandor L."/>
            <person name="Lee J."/>
            <person name="Lipzen A."/>
            <person name="Pangilinan J."/>
            <person name="LaButti K."/>
            <person name="Hainaut M."/>
            <person name="Henrissat B."/>
            <person name="Grigoriev I.V."/>
            <person name="Spatafora J.W."/>
            <person name="Aime M.C."/>
        </authorList>
    </citation>
    <scope>NUCLEOTIDE SEQUENCE [LARGE SCALE GENOMIC DNA]</scope>
    <source>
        <strain evidence="9 10">MCA 3882</strain>
    </source>
</reference>
<dbReference type="STRING" id="1280837.A0A316VS36"/>
<sequence length="488" mass="54330">MFQAPDTESIGIVTQYDHKNWKQRGKNQEDMELNLNATPKEADAIPNSHNTGTPLPPVAPLPVPKALSQEEITSKRYFVPQKRIVSPGSMKRWQHSQTFDEILGFVMACNDAVVGRKLSEKIEESPAVEAIMSILNTIMKIVEEVPPEEGSSSRFGNPAFRTFYGRVKEQSRELHNRIPGLQSIKGQEGASEANAEGQTTDAIGEIQVYLDESFGNEKRIDYGSGMELNFACWLLCLVKLGILDIEREAPAIVLRIFWRYIEVMRAIQSTYWLEPAGSHGVWGLDDYHFLPFLWGSAQLKGHKIFRPKSIHDDEILSDFGKDYMYFACIHFINSIKTASLRWHSPMLDDISGVKTWAKVNEGMVKMYKAEVLLKLPIAQHIFFGSLLTFPQTAHEDEKEEEDQALQEAVQKGGIVHTDASGNSHVHAPIASGGAEEGGPAAAISGWGDCCGIPIPSAFAAAQQEREKMKGAGNLRFEGSNSIRRIPFD</sequence>
<dbReference type="GO" id="GO:0003755">
    <property type="term" value="F:peptidyl-prolyl cis-trans isomerase activity"/>
    <property type="evidence" value="ECO:0007669"/>
    <property type="project" value="UniProtKB-KW"/>
</dbReference>
<evidence type="ECO:0000256" key="5">
    <source>
        <dbReference type="ARBA" id="ARBA00023110"/>
    </source>
</evidence>
<dbReference type="AlphaFoldDB" id="A0A316VS36"/>
<protein>
    <recommendedName>
        <fullName evidence="8">Serine/threonine-protein phosphatase 2A activator</fullName>
        <ecNumber evidence="8">5.2.1.8</ecNumber>
    </recommendedName>
    <alternativeName>
        <fullName evidence="8">Phosphotyrosyl phosphatase activator</fullName>
    </alternativeName>
</protein>
<evidence type="ECO:0000313" key="9">
    <source>
        <dbReference type="EMBL" id="PWN38315.1"/>
    </source>
</evidence>
<dbReference type="EC" id="5.2.1.8" evidence="8"/>
<evidence type="ECO:0000256" key="1">
    <source>
        <dbReference type="ARBA" id="ARBA00000971"/>
    </source>
</evidence>
<dbReference type="InterPro" id="IPR004327">
    <property type="entry name" value="Phstyr_phstse_ac"/>
</dbReference>
<dbReference type="GO" id="GO:0005634">
    <property type="term" value="C:nucleus"/>
    <property type="evidence" value="ECO:0007669"/>
    <property type="project" value="TreeGrafter"/>
</dbReference>
<evidence type="ECO:0000256" key="4">
    <source>
        <dbReference type="ARBA" id="ARBA00022490"/>
    </source>
</evidence>
<dbReference type="OrthoDB" id="16120at2759"/>
<accession>A0A316VS36</accession>
<name>A0A316VS36_9BASI</name>
<dbReference type="PANTHER" id="PTHR10012">
    <property type="entry name" value="SERINE/THREONINE-PROTEIN PHOSPHATASE 2A REGULATORY SUBUNIT B"/>
    <property type="match status" value="1"/>
</dbReference>
<dbReference type="SUPFAM" id="SSF140984">
    <property type="entry name" value="PTPA-like"/>
    <property type="match status" value="1"/>
</dbReference>
<dbReference type="GeneID" id="37021622"/>
<dbReference type="PANTHER" id="PTHR10012:SF5">
    <property type="entry name" value="SERINE_THREONINE-PROTEIN PHOSPHATASE 2A ACTIVATOR 2"/>
    <property type="match status" value="1"/>
</dbReference>
<dbReference type="GO" id="GO:0005737">
    <property type="term" value="C:cytoplasm"/>
    <property type="evidence" value="ECO:0007669"/>
    <property type="project" value="UniProtKB-SubCell"/>
</dbReference>